<evidence type="ECO:0000256" key="7">
    <source>
        <dbReference type="ARBA" id="ARBA00022993"/>
    </source>
</evidence>
<evidence type="ECO:0000259" key="10">
    <source>
        <dbReference type="Pfam" id="PF01467"/>
    </source>
</evidence>
<proteinExistence type="inferred from homology"/>
<protein>
    <recommendedName>
        <fullName evidence="9">Phosphopantetheine adenylyltransferase</fullName>
        <ecNumber evidence="9">2.7.7.3</ecNumber>
    </recommendedName>
    <alternativeName>
        <fullName evidence="9">Dephospho-CoA pyrophosphorylase</fullName>
    </alternativeName>
    <alternativeName>
        <fullName evidence="9">Pantetheine-phosphate adenylyltransferase</fullName>
        <shortName evidence="9">PPAT</shortName>
    </alternativeName>
</protein>
<dbReference type="GO" id="GO:0004595">
    <property type="term" value="F:pantetheine-phosphate adenylyltransferase activity"/>
    <property type="evidence" value="ECO:0007669"/>
    <property type="project" value="UniProtKB-UniRule"/>
</dbReference>
<comment type="function">
    <text evidence="9">Reversibly transfers an adenylyl group from ATP to 4'-phosphopantetheine, yielding dephospho-CoA (dPCoA) and pyrophosphate.</text>
</comment>
<feature type="binding site" evidence="9">
    <location>
        <position position="5"/>
    </location>
    <ligand>
        <name>substrate</name>
    </ligand>
</feature>
<evidence type="ECO:0000256" key="4">
    <source>
        <dbReference type="ARBA" id="ARBA00022741"/>
    </source>
</evidence>
<feature type="binding site" evidence="9">
    <location>
        <begin position="86"/>
        <end position="88"/>
    </location>
    <ligand>
        <name>ATP</name>
        <dbReference type="ChEBI" id="CHEBI:30616"/>
    </ligand>
</feature>
<dbReference type="UniPathway" id="UPA00241">
    <property type="reaction ID" value="UER00355"/>
</dbReference>
<feature type="binding site" evidence="9">
    <location>
        <begin position="5"/>
        <end position="6"/>
    </location>
    <ligand>
        <name>ATP</name>
        <dbReference type="ChEBI" id="CHEBI:30616"/>
    </ligand>
</feature>
<keyword evidence="5 9" id="KW-0067">ATP-binding</keyword>
<dbReference type="NCBIfam" id="TIGR01510">
    <property type="entry name" value="coaD_prev_kdtB"/>
    <property type="match status" value="1"/>
</dbReference>
<evidence type="ECO:0000256" key="5">
    <source>
        <dbReference type="ARBA" id="ARBA00022840"/>
    </source>
</evidence>
<dbReference type="GO" id="GO:0005737">
    <property type="term" value="C:cytoplasm"/>
    <property type="evidence" value="ECO:0007669"/>
    <property type="project" value="UniProtKB-SubCell"/>
</dbReference>
<evidence type="ECO:0000313" key="11">
    <source>
        <dbReference type="EMBL" id="PRY83879.1"/>
    </source>
</evidence>
<dbReference type="AlphaFoldDB" id="A0A2T0WAZ5"/>
<keyword evidence="3 9" id="KW-0548">Nucleotidyltransferase</keyword>
<feature type="binding site" evidence="9">
    <location>
        <position position="85"/>
    </location>
    <ligand>
        <name>substrate</name>
    </ligand>
</feature>
<feature type="binding site" evidence="9">
    <location>
        <position position="13"/>
    </location>
    <ligand>
        <name>ATP</name>
        <dbReference type="ChEBI" id="CHEBI:30616"/>
    </ligand>
</feature>
<dbReference type="PANTHER" id="PTHR21342">
    <property type="entry name" value="PHOSPHOPANTETHEINE ADENYLYLTRANSFERASE"/>
    <property type="match status" value="1"/>
</dbReference>
<comment type="catalytic activity">
    <reaction evidence="8 9">
        <text>(R)-4'-phosphopantetheine + ATP + H(+) = 3'-dephospho-CoA + diphosphate</text>
        <dbReference type="Rhea" id="RHEA:19801"/>
        <dbReference type="ChEBI" id="CHEBI:15378"/>
        <dbReference type="ChEBI" id="CHEBI:30616"/>
        <dbReference type="ChEBI" id="CHEBI:33019"/>
        <dbReference type="ChEBI" id="CHEBI:57328"/>
        <dbReference type="ChEBI" id="CHEBI:61723"/>
        <dbReference type="EC" id="2.7.7.3"/>
    </reaction>
</comment>
<organism evidence="11 12">
    <name type="scientific">Alkalibacterium olivapovliticus</name>
    <dbReference type="NCBI Taxonomy" id="99907"/>
    <lineage>
        <taxon>Bacteria</taxon>
        <taxon>Bacillati</taxon>
        <taxon>Bacillota</taxon>
        <taxon>Bacilli</taxon>
        <taxon>Lactobacillales</taxon>
        <taxon>Carnobacteriaceae</taxon>
        <taxon>Alkalibacterium</taxon>
    </lineage>
</organism>
<evidence type="ECO:0000256" key="3">
    <source>
        <dbReference type="ARBA" id="ARBA00022695"/>
    </source>
</evidence>
<dbReference type="Gene3D" id="3.40.50.620">
    <property type="entry name" value="HUPs"/>
    <property type="match status" value="1"/>
</dbReference>
<name>A0A2T0WAZ5_9LACT</name>
<evidence type="ECO:0000256" key="6">
    <source>
        <dbReference type="ARBA" id="ARBA00022842"/>
    </source>
</evidence>
<keyword evidence="6 9" id="KW-0460">Magnesium</keyword>
<comment type="pathway">
    <text evidence="9">Cofactor biosynthesis; coenzyme A biosynthesis; CoA from (R)-pantothenate: step 4/5.</text>
</comment>
<comment type="similarity">
    <text evidence="9">Belongs to the bacterial CoaD family.</text>
</comment>
<dbReference type="NCBIfam" id="TIGR00125">
    <property type="entry name" value="cyt_tran_rel"/>
    <property type="match status" value="1"/>
</dbReference>
<evidence type="ECO:0000313" key="12">
    <source>
        <dbReference type="Proteomes" id="UP000238205"/>
    </source>
</evidence>
<comment type="caution">
    <text evidence="11">The sequence shown here is derived from an EMBL/GenBank/DDBJ whole genome shotgun (WGS) entry which is preliminary data.</text>
</comment>
<keyword evidence="12" id="KW-1185">Reference proteome</keyword>
<feature type="binding site" evidence="9">
    <location>
        <position position="71"/>
    </location>
    <ligand>
        <name>substrate</name>
    </ligand>
</feature>
<dbReference type="GO" id="GO:0015937">
    <property type="term" value="P:coenzyme A biosynthetic process"/>
    <property type="evidence" value="ECO:0007669"/>
    <property type="project" value="UniProtKB-UniRule"/>
</dbReference>
<dbReference type="HAMAP" id="MF_00151">
    <property type="entry name" value="PPAT_bact"/>
    <property type="match status" value="1"/>
</dbReference>
<keyword evidence="7 9" id="KW-0173">Coenzyme A biosynthesis</keyword>
<evidence type="ECO:0000256" key="2">
    <source>
        <dbReference type="ARBA" id="ARBA00022679"/>
    </source>
</evidence>
<sequence>MYVGSYDPVTKGHLNILQRASRLFDEVIVVVSASTAKSYWFSADKRVDMIEEALKSEGISNVSVMAHDGLTVSLAESIKATVLIRGIRTIKDMEYEVDIATLNKTQNSSIETIFLISDESYRSISSTMVKEIAFYNGKIEKLVPENVSIALKEAVKKRRSE</sequence>
<dbReference type="InterPro" id="IPR004821">
    <property type="entry name" value="Cyt_trans-like"/>
</dbReference>
<evidence type="ECO:0000256" key="8">
    <source>
        <dbReference type="ARBA" id="ARBA00029346"/>
    </source>
</evidence>
<dbReference type="Pfam" id="PF01467">
    <property type="entry name" value="CTP_transf_like"/>
    <property type="match status" value="1"/>
</dbReference>
<dbReference type="GO" id="GO:0005524">
    <property type="term" value="F:ATP binding"/>
    <property type="evidence" value="ECO:0007669"/>
    <property type="project" value="UniProtKB-KW"/>
</dbReference>
<dbReference type="PANTHER" id="PTHR21342:SF1">
    <property type="entry name" value="PHOSPHOPANTETHEINE ADENYLYLTRANSFERASE"/>
    <property type="match status" value="1"/>
</dbReference>
<keyword evidence="1 9" id="KW-0963">Cytoplasm</keyword>
<dbReference type="InterPro" id="IPR001980">
    <property type="entry name" value="PPAT"/>
</dbReference>
<feature type="binding site" evidence="9">
    <location>
        <position position="37"/>
    </location>
    <ligand>
        <name>substrate</name>
    </ligand>
</feature>
<comment type="subcellular location">
    <subcellularLocation>
        <location evidence="9">Cytoplasm</location>
    </subcellularLocation>
</comment>
<reference evidence="11 12" key="1">
    <citation type="submission" date="2018-03" db="EMBL/GenBank/DDBJ databases">
        <title>Genomic Encyclopedia of Archaeal and Bacterial Type Strains, Phase II (KMG-II): from individual species to whole genera.</title>
        <authorList>
            <person name="Goeker M."/>
        </authorList>
    </citation>
    <scope>NUCLEOTIDE SEQUENCE [LARGE SCALE GENOMIC DNA]</scope>
    <source>
        <strain evidence="11 12">DSM 13175</strain>
    </source>
</reference>
<comment type="subunit">
    <text evidence="9">Homohexamer.</text>
</comment>
<feature type="site" description="Transition state stabilizer" evidence="9">
    <location>
        <position position="13"/>
    </location>
</feature>
<dbReference type="SUPFAM" id="SSF52374">
    <property type="entry name" value="Nucleotidylyl transferase"/>
    <property type="match status" value="1"/>
</dbReference>
<dbReference type="EC" id="2.7.7.3" evidence="9"/>
<accession>A0A2T0WAZ5</accession>
<comment type="cofactor">
    <cofactor evidence="9">
        <name>Mg(2+)</name>
        <dbReference type="ChEBI" id="CHEBI:18420"/>
    </cofactor>
</comment>
<feature type="binding site" evidence="9">
    <location>
        <position position="96"/>
    </location>
    <ligand>
        <name>ATP</name>
        <dbReference type="ChEBI" id="CHEBI:30616"/>
    </ligand>
</feature>
<evidence type="ECO:0000256" key="1">
    <source>
        <dbReference type="ARBA" id="ARBA00022490"/>
    </source>
</evidence>
<dbReference type="CDD" id="cd02163">
    <property type="entry name" value="PPAT"/>
    <property type="match status" value="1"/>
</dbReference>
<dbReference type="PRINTS" id="PR01020">
    <property type="entry name" value="LPSBIOSNTHSS"/>
</dbReference>
<dbReference type="Proteomes" id="UP000238205">
    <property type="component" value="Unassembled WGS sequence"/>
</dbReference>
<keyword evidence="4 9" id="KW-0547">Nucleotide-binding</keyword>
<dbReference type="InterPro" id="IPR014729">
    <property type="entry name" value="Rossmann-like_a/b/a_fold"/>
</dbReference>
<feature type="domain" description="Cytidyltransferase-like" evidence="10">
    <location>
        <begin position="1"/>
        <end position="131"/>
    </location>
</feature>
<gene>
    <name evidence="9" type="primary">coaD</name>
    <name evidence="11" type="ORF">CLV38_10262</name>
</gene>
<feature type="binding site" evidence="9">
    <location>
        <begin position="121"/>
        <end position="127"/>
    </location>
    <ligand>
        <name>ATP</name>
        <dbReference type="ChEBI" id="CHEBI:30616"/>
    </ligand>
</feature>
<keyword evidence="2 9" id="KW-0808">Transferase</keyword>
<evidence type="ECO:0000256" key="9">
    <source>
        <dbReference type="HAMAP-Rule" id="MF_00151"/>
    </source>
</evidence>
<dbReference type="EMBL" id="PVTO01000002">
    <property type="protein sequence ID" value="PRY83879.1"/>
    <property type="molecule type" value="Genomic_DNA"/>
</dbReference>